<accession>A0A5D4JPQ2</accession>
<proteinExistence type="inferred from homology"/>
<feature type="domain" description="Gfo/Idh/MocA-like oxidoreductase N-terminal" evidence="4">
    <location>
        <begin position="2"/>
        <end position="114"/>
    </location>
</feature>
<dbReference type="InterPro" id="IPR036291">
    <property type="entry name" value="NAD(P)-bd_dom_sf"/>
</dbReference>
<dbReference type="AlphaFoldDB" id="A0A5D4JPQ2"/>
<dbReference type="GO" id="GO:0016491">
    <property type="term" value="F:oxidoreductase activity"/>
    <property type="evidence" value="ECO:0007669"/>
    <property type="project" value="UniProtKB-KW"/>
</dbReference>
<name>A0A5D4JPQ2_9ACTN</name>
<dbReference type="GO" id="GO:0000166">
    <property type="term" value="F:nucleotide binding"/>
    <property type="evidence" value="ECO:0007669"/>
    <property type="project" value="InterPro"/>
</dbReference>
<evidence type="ECO:0000256" key="3">
    <source>
        <dbReference type="SAM" id="MobiDB-lite"/>
    </source>
</evidence>
<dbReference type="Proteomes" id="UP000323242">
    <property type="component" value="Unassembled WGS sequence"/>
</dbReference>
<evidence type="ECO:0000259" key="4">
    <source>
        <dbReference type="Pfam" id="PF01408"/>
    </source>
</evidence>
<protein>
    <submittedName>
        <fullName evidence="6">Gfo/Idh/MocA family oxidoreductase</fullName>
    </submittedName>
</protein>
<evidence type="ECO:0000313" key="6">
    <source>
        <dbReference type="EMBL" id="TYR66429.1"/>
    </source>
</evidence>
<dbReference type="InterPro" id="IPR055170">
    <property type="entry name" value="GFO_IDH_MocA-like_dom"/>
</dbReference>
<feature type="domain" description="GFO/IDH/MocA-like oxidoreductase" evidence="5">
    <location>
        <begin position="132"/>
        <end position="269"/>
    </location>
</feature>
<gene>
    <name evidence="6" type="ORF">FY004_01000</name>
</gene>
<comment type="similarity">
    <text evidence="1">Belongs to the Gfo/Idh/MocA family.</text>
</comment>
<dbReference type="InterPro" id="IPR000683">
    <property type="entry name" value="Gfo/Idh/MocA-like_OxRdtase_N"/>
</dbReference>
<dbReference type="Pfam" id="PF22725">
    <property type="entry name" value="GFO_IDH_MocA_C3"/>
    <property type="match status" value="1"/>
</dbReference>
<dbReference type="Gene3D" id="3.40.50.720">
    <property type="entry name" value="NAD(P)-binding Rossmann-like Domain"/>
    <property type="match status" value="1"/>
</dbReference>
<keyword evidence="7" id="KW-1185">Reference proteome</keyword>
<dbReference type="SUPFAM" id="SSF51735">
    <property type="entry name" value="NAD(P)-binding Rossmann-fold domains"/>
    <property type="match status" value="1"/>
</dbReference>
<comment type="caution">
    <text evidence="6">The sequence shown here is derived from an EMBL/GenBank/DDBJ whole genome shotgun (WGS) entry which is preliminary data.</text>
</comment>
<evidence type="ECO:0000313" key="7">
    <source>
        <dbReference type="Proteomes" id="UP000323242"/>
    </source>
</evidence>
<dbReference type="EMBL" id="VSZQ01000003">
    <property type="protein sequence ID" value="TYR66429.1"/>
    <property type="molecule type" value="Genomic_DNA"/>
</dbReference>
<dbReference type="PANTHER" id="PTHR43708">
    <property type="entry name" value="CONSERVED EXPRESSED OXIDOREDUCTASE (EUROFUNG)"/>
    <property type="match status" value="1"/>
</dbReference>
<dbReference type="Gene3D" id="3.30.360.10">
    <property type="entry name" value="Dihydrodipicolinate Reductase, domain 2"/>
    <property type="match status" value="1"/>
</dbReference>
<sequence>MGLGWAATSIWLPRLREHPGFVVTAVVDPDQAARESAAQDRSGTLLLPDVGGLTPDMVDLAVVAVPNHLHAPIACTLLANGIRVFLEKPVCLNSEEASRLAAAERAGGAVLFAGSAARHRADVRLLRDLAEKAGRVRHVELEWVRARGVPDAGGWFTRRELAGGGALVDLGWHLLDTLAALLGSPRFDQVAGTVSSDFVNHGSARAAWRRDESAGPEEAVGGGGDVEDTARCFLVTRSGVSVSLRASWASHRARDATRIRVDGSAGTLELNCTFGFSPNREGGPALTYTQDGITTTVPVPPEPIGAEYARQLDELHGLLATAEESQGRAVEETRRTIDVIERVYESARLARTPSGAARGPGRREPSTAALRGQA</sequence>
<keyword evidence="2" id="KW-0560">Oxidoreductase</keyword>
<evidence type="ECO:0000259" key="5">
    <source>
        <dbReference type="Pfam" id="PF22725"/>
    </source>
</evidence>
<dbReference type="SUPFAM" id="SSF55347">
    <property type="entry name" value="Glyceraldehyde-3-phosphate dehydrogenase-like, C-terminal domain"/>
    <property type="match status" value="1"/>
</dbReference>
<organism evidence="6 7">
    <name type="scientific">Streptomyces parvus</name>
    <dbReference type="NCBI Taxonomy" id="66428"/>
    <lineage>
        <taxon>Bacteria</taxon>
        <taxon>Bacillati</taxon>
        <taxon>Actinomycetota</taxon>
        <taxon>Actinomycetes</taxon>
        <taxon>Kitasatosporales</taxon>
        <taxon>Streptomycetaceae</taxon>
        <taxon>Streptomyces</taxon>
    </lineage>
</organism>
<feature type="region of interest" description="Disordered" evidence="3">
    <location>
        <begin position="351"/>
        <end position="374"/>
    </location>
</feature>
<dbReference type="PANTHER" id="PTHR43708:SF5">
    <property type="entry name" value="CONSERVED EXPRESSED OXIDOREDUCTASE (EUROFUNG)-RELATED"/>
    <property type="match status" value="1"/>
</dbReference>
<dbReference type="InterPro" id="IPR051317">
    <property type="entry name" value="Gfo/Idh/MocA_oxidoreduct"/>
</dbReference>
<dbReference type="Pfam" id="PF01408">
    <property type="entry name" value="GFO_IDH_MocA"/>
    <property type="match status" value="1"/>
</dbReference>
<evidence type="ECO:0000256" key="2">
    <source>
        <dbReference type="ARBA" id="ARBA00023002"/>
    </source>
</evidence>
<reference evidence="6 7" key="1">
    <citation type="submission" date="2019-08" db="EMBL/GenBank/DDBJ databases">
        <title>Draft genome for granaticin producer strain Streptomyces parvus C05.</title>
        <authorList>
            <person name="Gonzalez-Pimentel J.L."/>
        </authorList>
    </citation>
    <scope>NUCLEOTIDE SEQUENCE [LARGE SCALE GENOMIC DNA]</scope>
    <source>
        <strain evidence="6 7">C05</strain>
    </source>
</reference>
<evidence type="ECO:0000256" key="1">
    <source>
        <dbReference type="ARBA" id="ARBA00010928"/>
    </source>
</evidence>